<keyword evidence="5 11" id="KW-0812">Transmembrane</keyword>
<feature type="domain" description="TonB-dependent receptor plug" evidence="15">
    <location>
        <begin position="220"/>
        <end position="320"/>
    </location>
</feature>
<dbReference type="SUPFAM" id="SSF56935">
    <property type="entry name" value="Porins"/>
    <property type="match status" value="1"/>
</dbReference>
<comment type="similarity">
    <text evidence="11 12">Belongs to the TonB-dependent receptor family.</text>
</comment>
<keyword evidence="10 11" id="KW-0998">Cell outer membrane</keyword>
<evidence type="ECO:0000259" key="14">
    <source>
        <dbReference type="Pfam" id="PF00593"/>
    </source>
</evidence>
<keyword evidence="9 11" id="KW-0472">Membrane</keyword>
<sequence>MKQNTTNLLFRKGIFLSLLLIQVCAYAGMKNVQGNMDLDNIYISIKEQNSSLKKVFKTIEAKTDFNFFYDNKIVNDQQKVSIAKNRTSLKKVLLELSEKLGLKFKQVDNVINVNIIEKRTVQQGIKITGKVTSSSDGLGMPGVTVMEKGTSNGVTTDFDGNYEINVSDSQAIITFNYLGFKSMEQVVGQKRSIDVVLLEDTEELDEVVVTALGIKREEKSLGYAVQKVSGDQVQAVKGVDVATSLTGKVAGLWIQNSTEFNEAPDIRLRGGSSNPLLVIDGVPYGNMSLSDVASDDIQSMDVLKGATASALYGARGSGGAVIITTKSGGNGVSVNSNQMFFAGYLSLPEVQSSYSAGLGGTYSATDYVWGDKLDIGTIAEQWNPETKTYEDMPLTSRGSNNFKNFLEPGVIVNNNISFARSGEIGSIRSSFTHIMNKGQYPNLKQNKFNVNVAGKLNLGDNFDLQANLGYNRSMTSQTTGSGYGNQGYIYQILLWTGPEYDLRKYRDYWVVPNETQNWHYKAWYDNPYLIAHEKLRSDEQNITNVNLTANYKLFKDAKLTARVGYDFYSNESTSQNPPGINSTRGWNVNGLYSQNQYRGYSLNSDLLFKYGKRDVLLDGFDFDFTVGGSVYKWEDQGIGASTRGGIIVPGIYSLNNSVERPNVSSYVTRKQVNSLLGLASFSYKDAFFVDVTGRNDWISTLPSDERSYFYPSLAGSLILSELFTKPKWLDLWKTRGSWTLSKDDLGVYATNVNYSVSQGVWNDYNTAAYPSTIKNTSVAPETSRTWEVGTAAYLFENRLMLDVAYYNIYTYNRQVSTRVPSSSGFTSTLINTDETRERRGLELTLNMGIIKKDNFSWDAAINWSKTHAYYKELDDVYSPDNLWAKPGGRIDNYTIYDWLRDPNGNVIHSSGGLPVRSDYASFLDYSDPDFLWGFTNNFTYKNFNLHLSFDGRVGGKLFNYTSYKMWDTGAHPDTDNAWRYDEVVNGNTSYIGKGVRVLSGSVTYDEYGRIEEDTRTYEANDTPVSYETYARRFGDGSLGVKDPTFIKLRELSIGYTLPKNVSEKFGLSRASIALTAQNVFMWTKEFEFADPDWNSDSDLSSPSQRFVGLNIRFHAGNTSK</sequence>
<comment type="subcellular location">
    <subcellularLocation>
        <location evidence="1 11">Cell outer membrane</location>
        <topology evidence="1 11">Multi-pass membrane protein</topology>
    </subcellularLocation>
</comment>
<feature type="domain" description="TonB-dependent receptor-like beta-barrel" evidence="14">
    <location>
        <begin position="504"/>
        <end position="874"/>
    </location>
</feature>
<dbReference type="SUPFAM" id="SSF49464">
    <property type="entry name" value="Carboxypeptidase regulatory domain-like"/>
    <property type="match status" value="1"/>
</dbReference>
<dbReference type="Pfam" id="PF07715">
    <property type="entry name" value="Plug"/>
    <property type="match status" value="1"/>
</dbReference>
<dbReference type="PANTHER" id="PTHR32552">
    <property type="entry name" value="FERRICHROME IRON RECEPTOR-RELATED"/>
    <property type="match status" value="1"/>
</dbReference>
<evidence type="ECO:0000313" key="16">
    <source>
        <dbReference type="EMBL" id="SFS56071.1"/>
    </source>
</evidence>
<evidence type="ECO:0000259" key="15">
    <source>
        <dbReference type="Pfam" id="PF07715"/>
    </source>
</evidence>
<proteinExistence type="inferred from homology"/>
<keyword evidence="7" id="KW-0406">Ion transport</keyword>
<reference evidence="16 17" key="1">
    <citation type="submission" date="2016-10" db="EMBL/GenBank/DDBJ databases">
        <authorList>
            <person name="de Groot N.N."/>
        </authorList>
    </citation>
    <scope>NUCLEOTIDE SEQUENCE [LARGE SCALE GENOMIC DNA]</scope>
    <source>
        <strain evidence="16 17">CGMCC 1.6114</strain>
    </source>
</reference>
<dbReference type="Gene3D" id="2.170.130.10">
    <property type="entry name" value="TonB-dependent receptor, plug domain"/>
    <property type="match status" value="1"/>
</dbReference>
<accession>A0A1I6QUG4</accession>
<evidence type="ECO:0000256" key="6">
    <source>
        <dbReference type="ARBA" id="ARBA00023004"/>
    </source>
</evidence>
<evidence type="ECO:0000256" key="13">
    <source>
        <dbReference type="SAM" id="SignalP"/>
    </source>
</evidence>
<keyword evidence="6" id="KW-0408">Iron</keyword>
<name>A0A1I6QUG4_9FLAO</name>
<protein>
    <submittedName>
        <fullName evidence="16">TonB-linked outer membrane protein, SusC/RagA family</fullName>
    </submittedName>
</protein>
<keyword evidence="3 11" id="KW-1134">Transmembrane beta strand</keyword>
<dbReference type="InterPro" id="IPR012910">
    <property type="entry name" value="Plug_dom"/>
</dbReference>
<organism evidence="16 17">
    <name type="scientific">Zhouia amylolytica</name>
    <dbReference type="NCBI Taxonomy" id="376730"/>
    <lineage>
        <taxon>Bacteria</taxon>
        <taxon>Pseudomonadati</taxon>
        <taxon>Bacteroidota</taxon>
        <taxon>Flavobacteriia</taxon>
        <taxon>Flavobacteriales</taxon>
        <taxon>Flavobacteriaceae</taxon>
        <taxon>Zhouia</taxon>
    </lineage>
</organism>
<evidence type="ECO:0000256" key="3">
    <source>
        <dbReference type="ARBA" id="ARBA00022452"/>
    </source>
</evidence>
<dbReference type="EMBL" id="FPAG01000002">
    <property type="protein sequence ID" value="SFS56071.1"/>
    <property type="molecule type" value="Genomic_DNA"/>
</dbReference>
<evidence type="ECO:0000256" key="5">
    <source>
        <dbReference type="ARBA" id="ARBA00022692"/>
    </source>
</evidence>
<dbReference type="Proteomes" id="UP000183209">
    <property type="component" value="Unassembled WGS sequence"/>
</dbReference>
<dbReference type="OrthoDB" id="9768177at2"/>
<keyword evidence="2 11" id="KW-0813">Transport</keyword>
<evidence type="ECO:0000256" key="2">
    <source>
        <dbReference type="ARBA" id="ARBA00022448"/>
    </source>
</evidence>
<evidence type="ECO:0000256" key="4">
    <source>
        <dbReference type="ARBA" id="ARBA00022496"/>
    </source>
</evidence>
<gene>
    <name evidence="16" type="ORF">SAMN04487906_0882</name>
</gene>
<dbReference type="GO" id="GO:0006826">
    <property type="term" value="P:iron ion transport"/>
    <property type="evidence" value="ECO:0007669"/>
    <property type="project" value="UniProtKB-KW"/>
</dbReference>
<keyword evidence="8 12" id="KW-0798">TonB box</keyword>
<dbReference type="PANTHER" id="PTHR32552:SF81">
    <property type="entry name" value="TONB-DEPENDENT OUTER MEMBRANE RECEPTOR"/>
    <property type="match status" value="1"/>
</dbReference>
<evidence type="ECO:0000256" key="1">
    <source>
        <dbReference type="ARBA" id="ARBA00004571"/>
    </source>
</evidence>
<dbReference type="GO" id="GO:0009279">
    <property type="term" value="C:cell outer membrane"/>
    <property type="evidence" value="ECO:0007669"/>
    <property type="project" value="UniProtKB-SubCell"/>
</dbReference>
<dbReference type="InterPro" id="IPR036942">
    <property type="entry name" value="Beta-barrel_TonB_sf"/>
</dbReference>
<evidence type="ECO:0000256" key="8">
    <source>
        <dbReference type="ARBA" id="ARBA00023077"/>
    </source>
</evidence>
<dbReference type="InterPro" id="IPR023996">
    <property type="entry name" value="TonB-dep_OMP_SusC/RagA"/>
</dbReference>
<dbReference type="Pfam" id="PF13715">
    <property type="entry name" value="CarbopepD_reg_2"/>
    <property type="match status" value="1"/>
</dbReference>
<dbReference type="Gene3D" id="2.60.40.1120">
    <property type="entry name" value="Carboxypeptidase-like, regulatory domain"/>
    <property type="match status" value="1"/>
</dbReference>
<evidence type="ECO:0000256" key="12">
    <source>
        <dbReference type="RuleBase" id="RU003357"/>
    </source>
</evidence>
<dbReference type="Gene3D" id="2.40.170.20">
    <property type="entry name" value="TonB-dependent receptor, beta-barrel domain"/>
    <property type="match status" value="1"/>
</dbReference>
<dbReference type="NCBIfam" id="TIGR04057">
    <property type="entry name" value="SusC_RagA_signa"/>
    <property type="match status" value="1"/>
</dbReference>
<dbReference type="NCBIfam" id="TIGR04056">
    <property type="entry name" value="OMP_RagA_SusC"/>
    <property type="match status" value="1"/>
</dbReference>
<evidence type="ECO:0000256" key="10">
    <source>
        <dbReference type="ARBA" id="ARBA00023237"/>
    </source>
</evidence>
<feature type="signal peptide" evidence="13">
    <location>
        <begin position="1"/>
        <end position="27"/>
    </location>
</feature>
<dbReference type="InterPro" id="IPR037066">
    <property type="entry name" value="Plug_dom_sf"/>
</dbReference>
<evidence type="ECO:0000256" key="7">
    <source>
        <dbReference type="ARBA" id="ARBA00023065"/>
    </source>
</evidence>
<keyword evidence="13" id="KW-0732">Signal</keyword>
<dbReference type="RefSeq" id="WP_083425852.1">
    <property type="nucleotide sequence ID" value="NZ_FPAG01000002.1"/>
</dbReference>
<dbReference type="AlphaFoldDB" id="A0A1I6QUG4"/>
<dbReference type="InterPro" id="IPR039426">
    <property type="entry name" value="TonB-dep_rcpt-like"/>
</dbReference>
<feature type="chain" id="PRO_5010166096" evidence="13">
    <location>
        <begin position="28"/>
        <end position="1120"/>
    </location>
</feature>
<evidence type="ECO:0000313" key="17">
    <source>
        <dbReference type="Proteomes" id="UP000183209"/>
    </source>
</evidence>
<evidence type="ECO:0000256" key="9">
    <source>
        <dbReference type="ARBA" id="ARBA00023136"/>
    </source>
</evidence>
<keyword evidence="4" id="KW-0410">Iron transport</keyword>
<dbReference type="Pfam" id="PF00593">
    <property type="entry name" value="TonB_dep_Rec_b-barrel"/>
    <property type="match status" value="1"/>
</dbReference>
<evidence type="ECO:0000256" key="11">
    <source>
        <dbReference type="PROSITE-ProRule" id="PRU01360"/>
    </source>
</evidence>
<dbReference type="InterPro" id="IPR000531">
    <property type="entry name" value="Beta-barrel_TonB"/>
</dbReference>
<dbReference type="PROSITE" id="PS52016">
    <property type="entry name" value="TONB_DEPENDENT_REC_3"/>
    <property type="match status" value="1"/>
</dbReference>
<dbReference type="InterPro" id="IPR023997">
    <property type="entry name" value="TonB-dep_OMP_SusC/RagA_CS"/>
</dbReference>
<dbReference type="InterPro" id="IPR008969">
    <property type="entry name" value="CarboxyPept-like_regulatory"/>
</dbReference>